<dbReference type="Gene3D" id="3.30.1310.10">
    <property type="entry name" value="Nucleoid-associated protein YbaB-like domain"/>
    <property type="match status" value="1"/>
</dbReference>
<dbReference type="Proteomes" id="UP001595912">
    <property type="component" value="Unassembled WGS sequence"/>
</dbReference>
<protein>
    <submittedName>
        <fullName evidence="1">YbaB/EbfC family nucleoid-associated protein</fullName>
    </submittedName>
</protein>
<accession>A0ABV9WKV3</accession>
<proteinExistence type="predicted"/>
<dbReference type="SUPFAM" id="SSF82607">
    <property type="entry name" value="YbaB-like"/>
    <property type="match status" value="1"/>
</dbReference>
<name>A0ABV9WKV3_9ACTN</name>
<evidence type="ECO:0000313" key="2">
    <source>
        <dbReference type="Proteomes" id="UP001595912"/>
    </source>
</evidence>
<organism evidence="1 2">
    <name type="scientific">Dactylosporangium cerinum</name>
    <dbReference type="NCBI Taxonomy" id="1434730"/>
    <lineage>
        <taxon>Bacteria</taxon>
        <taxon>Bacillati</taxon>
        <taxon>Actinomycetota</taxon>
        <taxon>Actinomycetes</taxon>
        <taxon>Micromonosporales</taxon>
        <taxon>Micromonosporaceae</taxon>
        <taxon>Dactylosporangium</taxon>
    </lineage>
</organism>
<sequence length="132" mass="14676">MDRPNWGAIEGMLADLKRVTKELPEIQRKALEVTGTAWSDDRTVKAVVGPRGHLIELEIDPRVYRKPNSKELAASIVATVRKAIEESARQAQEIYDEALPSDMRAARAGGMDINKLIQSHDADIRRQGDDDG</sequence>
<evidence type="ECO:0000313" key="1">
    <source>
        <dbReference type="EMBL" id="MFC5007638.1"/>
    </source>
</evidence>
<reference evidence="2" key="1">
    <citation type="journal article" date="2019" name="Int. J. Syst. Evol. Microbiol.">
        <title>The Global Catalogue of Microorganisms (GCM) 10K type strain sequencing project: providing services to taxonomists for standard genome sequencing and annotation.</title>
        <authorList>
            <consortium name="The Broad Institute Genomics Platform"/>
            <consortium name="The Broad Institute Genome Sequencing Center for Infectious Disease"/>
            <person name="Wu L."/>
            <person name="Ma J."/>
        </authorList>
    </citation>
    <scope>NUCLEOTIDE SEQUENCE [LARGE SCALE GENOMIC DNA]</scope>
    <source>
        <strain evidence="2">CGMCC 4.7152</strain>
    </source>
</reference>
<dbReference type="InterPro" id="IPR036894">
    <property type="entry name" value="YbaB-like_sf"/>
</dbReference>
<comment type="caution">
    <text evidence="1">The sequence shown here is derived from an EMBL/GenBank/DDBJ whole genome shotgun (WGS) entry which is preliminary data.</text>
</comment>
<dbReference type="EMBL" id="JBHSIU010000130">
    <property type="protein sequence ID" value="MFC5007638.1"/>
    <property type="molecule type" value="Genomic_DNA"/>
</dbReference>
<gene>
    <name evidence="1" type="ORF">ACFPIJ_58760</name>
</gene>
<dbReference type="Pfam" id="PF02575">
    <property type="entry name" value="YbaB_DNA_bd"/>
    <property type="match status" value="1"/>
</dbReference>
<dbReference type="InterPro" id="IPR004401">
    <property type="entry name" value="YbaB/EbfC"/>
</dbReference>
<keyword evidence="2" id="KW-1185">Reference proteome</keyword>